<evidence type="ECO:0000256" key="11">
    <source>
        <dbReference type="SAM" id="MobiDB-lite"/>
    </source>
</evidence>
<dbReference type="Proteomes" id="UP000188533">
    <property type="component" value="Unassembled WGS sequence"/>
</dbReference>
<feature type="transmembrane region" description="Helical" evidence="10">
    <location>
        <begin position="435"/>
        <end position="455"/>
    </location>
</feature>
<comment type="catalytic activity">
    <reaction evidence="10">
        <text>squalene + reduced [NADPH--hemoprotein reductase] + O2 = (S)-2,3-epoxysqualene + oxidized [NADPH--hemoprotein reductase] + H2O + H(+)</text>
        <dbReference type="Rhea" id="RHEA:25282"/>
        <dbReference type="Rhea" id="RHEA-COMP:11964"/>
        <dbReference type="Rhea" id="RHEA-COMP:11965"/>
        <dbReference type="ChEBI" id="CHEBI:15377"/>
        <dbReference type="ChEBI" id="CHEBI:15378"/>
        <dbReference type="ChEBI" id="CHEBI:15379"/>
        <dbReference type="ChEBI" id="CHEBI:15440"/>
        <dbReference type="ChEBI" id="CHEBI:15441"/>
        <dbReference type="ChEBI" id="CHEBI:57618"/>
        <dbReference type="ChEBI" id="CHEBI:58210"/>
        <dbReference type="EC" id="1.14.14.17"/>
    </reaction>
</comment>
<dbReference type="GO" id="GO:0006696">
    <property type="term" value="P:ergosterol biosynthetic process"/>
    <property type="evidence" value="ECO:0007669"/>
    <property type="project" value="TreeGrafter"/>
</dbReference>
<dbReference type="InterPro" id="IPR036188">
    <property type="entry name" value="FAD/NAD-bd_sf"/>
</dbReference>
<evidence type="ECO:0000256" key="2">
    <source>
        <dbReference type="ARBA" id="ARBA00004154"/>
    </source>
</evidence>
<gene>
    <name evidence="13" type="ORF">LENED_008550</name>
</gene>
<evidence type="ECO:0000256" key="10">
    <source>
        <dbReference type="RuleBase" id="RU367121"/>
    </source>
</evidence>
<keyword evidence="14" id="KW-1185">Reference proteome</keyword>
<evidence type="ECO:0000256" key="7">
    <source>
        <dbReference type="ARBA" id="ARBA00022848"/>
    </source>
</evidence>
<dbReference type="UniPathway" id="UPA00767">
    <property type="reaction ID" value="UER00752"/>
</dbReference>
<evidence type="ECO:0000313" key="13">
    <source>
        <dbReference type="EMBL" id="GAW06613.1"/>
    </source>
</evidence>
<evidence type="ECO:0000313" key="14">
    <source>
        <dbReference type="Proteomes" id="UP000188533"/>
    </source>
</evidence>
<dbReference type="PANTHER" id="PTHR10835:SF0">
    <property type="entry name" value="SQUALENE MONOOXYGENASE"/>
    <property type="match status" value="1"/>
</dbReference>
<comment type="similarity">
    <text evidence="3 10">Belongs to the squalene monooxygenase family.</text>
</comment>
<evidence type="ECO:0000256" key="9">
    <source>
        <dbReference type="ARBA" id="ARBA00023136"/>
    </source>
</evidence>
<dbReference type="InterPro" id="IPR013698">
    <property type="entry name" value="Squalene_epoxidase"/>
</dbReference>
<keyword evidence="5 10" id="KW-0285">Flavoprotein</keyword>
<keyword evidence="6 10" id="KW-0274">FAD</keyword>
<keyword evidence="9 10" id="KW-0472">Membrane</keyword>
<dbReference type="Gene3D" id="3.50.50.60">
    <property type="entry name" value="FAD/NAD(P)-binding domain"/>
    <property type="match status" value="2"/>
</dbReference>
<evidence type="ECO:0000256" key="6">
    <source>
        <dbReference type="ARBA" id="ARBA00022827"/>
    </source>
</evidence>
<dbReference type="EMBL" id="BDGU01000328">
    <property type="protein sequence ID" value="GAW06613.1"/>
    <property type="molecule type" value="Genomic_DNA"/>
</dbReference>
<dbReference type="PRINTS" id="PR00420">
    <property type="entry name" value="RNGMNOXGNASE"/>
</dbReference>
<keyword evidence="10" id="KW-1133">Transmembrane helix</keyword>
<evidence type="ECO:0000256" key="5">
    <source>
        <dbReference type="ARBA" id="ARBA00022630"/>
    </source>
</evidence>
<name>A0A1Q3EHC0_LENED</name>
<evidence type="ECO:0000256" key="8">
    <source>
        <dbReference type="ARBA" id="ARBA00023002"/>
    </source>
</evidence>
<organism evidence="13 14">
    <name type="scientific">Lentinula edodes</name>
    <name type="common">Shiitake mushroom</name>
    <name type="synonym">Lentinus edodes</name>
    <dbReference type="NCBI Taxonomy" id="5353"/>
    <lineage>
        <taxon>Eukaryota</taxon>
        <taxon>Fungi</taxon>
        <taxon>Dikarya</taxon>
        <taxon>Basidiomycota</taxon>
        <taxon>Agaricomycotina</taxon>
        <taxon>Agaricomycetes</taxon>
        <taxon>Agaricomycetidae</taxon>
        <taxon>Agaricales</taxon>
        <taxon>Marasmiineae</taxon>
        <taxon>Omphalotaceae</taxon>
        <taxon>Lentinula</taxon>
    </lineage>
</organism>
<dbReference type="PANTHER" id="PTHR10835">
    <property type="entry name" value="SQUALENE MONOOXYGENASE"/>
    <property type="match status" value="1"/>
</dbReference>
<dbReference type="PROSITE" id="PS51257">
    <property type="entry name" value="PROKAR_LIPOPROTEIN"/>
    <property type="match status" value="1"/>
</dbReference>
<dbReference type="GO" id="GO:0005789">
    <property type="term" value="C:endoplasmic reticulum membrane"/>
    <property type="evidence" value="ECO:0007669"/>
    <property type="project" value="UniProtKB-SubCell"/>
</dbReference>
<dbReference type="SUPFAM" id="SSF51905">
    <property type="entry name" value="FAD/NAD(P)-binding domain"/>
    <property type="match status" value="1"/>
</dbReference>
<evidence type="ECO:0000256" key="1">
    <source>
        <dbReference type="ARBA" id="ARBA00001974"/>
    </source>
</evidence>
<accession>A0A1Q3EHC0</accession>
<dbReference type="InterPro" id="IPR040125">
    <property type="entry name" value="Squalene_monox"/>
</dbReference>
<feature type="region of interest" description="Disordered" evidence="11">
    <location>
        <begin position="559"/>
        <end position="586"/>
    </location>
</feature>
<comment type="function">
    <text evidence="10">Catalyzes the stereospecific oxidation of squalene to (S)-2,3-epoxysqualene, and is considered to be a rate-limiting enzyme in steroid biosynthesis.</text>
</comment>
<evidence type="ECO:0000256" key="4">
    <source>
        <dbReference type="ARBA" id="ARBA00012312"/>
    </source>
</evidence>
<keyword evidence="10" id="KW-0256">Endoplasmic reticulum</keyword>
<evidence type="ECO:0000256" key="3">
    <source>
        <dbReference type="ARBA" id="ARBA00008802"/>
    </source>
</evidence>
<reference evidence="13 14" key="1">
    <citation type="submission" date="2016-08" db="EMBL/GenBank/DDBJ databases">
        <authorList>
            <consortium name="Lentinula edodes genome sequencing consortium"/>
            <person name="Sakamoto Y."/>
            <person name="Nakade K."/>
            <person name="Sato S."/>
            <person name="Yoshida Y."/>
            <person name="Miyazaki K."/>
            <person name="Natsume S."/>
            <person name="Konno N."/>
        </authorList>
    </citation>
    <scope>NUCLEOTIDE SEQUENCE [LARGE SCALE GENOMIC DNA]</scope>
    <source>
        <strain evidence="13 14">NBRC 111202</strain>
    </source>
</reference>
<dbReference type="GO" id="GO:0050660">
    <property type="term" value="F:flavin adenine dinucleotide binding"/>
    <property type="evidence" value="ECO:0007669"/>
    <property type="project" value="UniProtKB-UniRule"/>
</dbReference>
<dbReference type="EC" id="1.14.14.17" evidence="4 10"/>
<comment type="cofactor">
    <cofactor evidence="1 10">
        <name>FAD</name>
        <dbReference type="ChEBI" id="CHEBI:57692"/>
    </cofactor>
</comment>
<protein>
    <recommendedName>
        <fullName evidence="4 10">Squalene monooxygenase</fullName>
        <ecNumber evidence="4 10">1.14.14.17</ecNumber>
    </recommendedName>
</protein>
<sequence length="586" mass="64634">MPNSKTPYDVIIIGAGVAGCSLAHALASTPRKEPLRIALVERSLEEPDRIVGELLQPGGVMSLQQLGLEHCLEEIDSIPVHGYCVTEKEKIVHIPYPAGHKGRSFHHGKFITNLRNAAKKAKGVDVIEATVNDLIESDQRIIGVAATKKNATDNEKISLYAHLVIVADGCFSNFRTKVMGPRVCNPVTKSYFVGVILNDATLPYQYHGTVCLTESAGPVLLYQIGTHDTRMLVDVKAPVPSDLKPYLGKSCNLRKMPNSFLPSVMQGGNEFGTKEGVFLVGDAWNMRHPLTGGGMTVAFNDIVILRDILAQVGDFSRWDEIREGLRRWHWDRKSLASTVNILSVALYDLFGANDDNLEVLRTGCFKYFELGGECVNGPVSLLAAVIQSPATLFYHFFSVAFYSIWVMFTHPRLLERAPGSKPRLIAPSLAQYPFLFAKAIIVIWTAILVFVPLLWTEIRASPTSNAFLNPSKVLASCPPLAWLRTAANCAEGAVKRPTICARSVSSEGPPLLSDLEQGRHAGVSSFYQAEQDQRFSPPAPSQFLQRFFRDGMEHCGPLLEEQRLKERGREQAGRGQRILQRSAENG</sequence>
<dbReference type="STRING" id="5353.A0A1Q3EHC0"/>
<keyword evidence="7" id="KW-0492">Microsome</keyword>
<comment type="subcellular location">
    <subcellularLocation>
        <location evidence="10">Endoplasmic reticulum membrane</location>
        <topology evidence="10">Multi-pass membrane protein</topology>
    </subcellularLocation>
    <subcellularLocation>
        <location evidence="2">Microsome membrane</location>
        <topology evidence="2">Multi-pass membrane protein</topology>
    </subcellularLocation>
</comment>
<keyword evidence="10" id="KW-0812">Transmembrane</keyword>
<keyword evidence="8 10" id="KW-0560">Oxidoreductase</keyword>
<comment type="caution">
    <text evidence="13">The sequence shown here is derived from an EMBL/GenBank/DDBJ whole genome shotgun (WGS) entry which is preliminary data.</text>
</comment>
<dbReference type="GO" id="GO:0004506">
    <property type="term" value="F:squalene monooxygenase activity"/>
    <property type="evidence" value="ECO:0007669"/>
    <property type="project" value="UniProtKB-UniRule"/>
</dbReference>
<feature type="domain" description="Squalene epoxidase" evidence="12">
    <location>
        <begin position="161"/>
        <end position="411"/>
    </location>
</feature>
<evidence type="ECO:0000259" key="12">
    <source>
        <dbReference type="Pfam" id="PF08491"/>
    </source>
</evidence>
<feature type="compositionally biased region" description="Basic and acidic residues" evidence="11">
    <location>
        <begin position="560"/>
        <end position="572"/>
    </location>
</feature>
<dbReference type="AlphaFoldDB" id="A0A1Q3EHC0"/>
<proteinExistence type="inferred from homology"/>
<dbReference type="Pfam" id="PF08491">
    <property type="entry name" value="SE"/>
    <property type="match status" value="1"/>
</dbReference>
<feature type="transmembrane region" description="Helical" evidence="10">
    <location>
        <begin position="392"/>
        <end position="414"/>
    </location>
</feature>
<reference evidence="13 14" key="2">
    <citation type="submission" date="2017-02" db="EMBL/GenBank/DDBJ databases">
        <title>A genome survey and senescence transcriptome analysis in Lentinula edodes.</title>
        <authorList>
            <person name="Sakamoto Y."/>
            <person name="Nakade K."/>
            <person name="Sato S."/>
            <person name="Yoshida Y."/>
            <person name="Miyazaki K."/>
            <person name="Natsume S."/>
            <person name="Konno N."/>
        </authorList>
    </citation>
    <scope>NUCLEOTIDE SEQUENCE [LARGE SCALE GENOMIC DNA]</scope>
    <source>
        <strain evidence="13 14">NBRC 111202</strain>
    </source>
</reference>